<sequence length="124" mass="13692">MAIDINIKIADDRNKATLTFSDETNPGSKIDLTQAELEDLIRVLGIVNWSMADGKPIPDIKGAKIKPAYQTKWAIQKDKDTTGTLLAFQHPGYGAVGFVLSDQQTKEYTKALQKSLKIKRSVSN</sequence>
<dbReference type="RefSeq" id="WP_271789464.1">
    <property type="nucleotide sequence ID" value="NZ_CAMXCJ010000001.1"/>
</dbReference>
<evidence type="ECO:0000313" key="1">
    <source>
        <dbReference type="EMBL" id="CAI3922142.1"/>
    </source>
</evidence>
<evidence type="ECO:0000313" key="2">
    <source>
        <dbReference type="EMBL" id="CAI3939954.1"/>
    </source>
</evidence>
<dbReference type="AlphaFoldDB" id="A0A9W4X5P8"/>
<organism evidence="1 3">
    <name type="scientific">Commensalibacter communis</name>
    <dbReference type="NCBI Taxonomy" id="2972786"/>
    <lineage>
        <taxon>Bacteria</taxon>
        <taxon>Pseudomonadati</taxon>
        <taxon>Pseudomonadota</taxon>
        <taxon>Alphaproteobacteria</taxon>
        <taxon>Acetobacterales</taxon>
        <taxon>Acetobacteraceae</taxon>
    </lineage>
</organism>
<evidence type="ECO:0000313" key="3">
    <source>
        <dbReference type="Proteomes" id="UP001154255"/>
    </source>
</evidence>
<accession>A0A9W4X5P8</accession>
<dbReference type="EMBL" id="CAMXCM010000001">
    <property type="protein sequence ID" value="CAI3922142.1"/>
    <property type="molecule type" value="Genomic_DNA"/>
</dbReference>
<keyword evidence="4" id="KW-1185">Reference proteome</keyword>
<name>A0A9W4X5P8_9PROT</name>
<protein>
    <submittedName>
        <fullName evidence="1">Uncharacterized protein</fullName>
    </submittedName>
</protein>
<proteinExistence type="predicted"/>
<dbReference type="EMBL" id="CAMXCS010000001">
    <property type="protein sequence ID" value="CAI3939954.1"/>
    <property type="molecule type" value="Genomic_DNA"/>
</dbReference>
<reference evidence="1" key="1">
    <citation type="submission" date="2022-10" db="EMBL/GenBank/DDBJ databases">
        <authorList>
            <person name="Botero Cardona J."/>
        </authorList>
    </citation>
    <scope>NUCLEOTIDE SEQUENCE</scope>
    <source>
        <strain evidence="1">LMG 31819</strain>
        <strain evidence="2">R-53529</strain>
    </source>
</reference>
<evidence type="ECO:0000313" key="4">
    <source>
        <dbReference type="Proteomes" id="UP001154259"/>
    </source>
</evidence>
<dbReference type="Proteomes" id="UP001154259">
    <property type="component" value="Unassembled WGS sequence"/>
</dbReference>
<dbReference type="Proteomes" id="UP001154255">
    <property type="component" value="Unassembled WGS sequence"/>
</dbReference>
<comment type="caution">
    <text evidence="1">The sequence shown here is derived from an EMBL/GenBank/DDBJ whole genome shotgun (WGS) entry which is preliminary data.</text>
</comment>
<gene>
    <name evidence="2" type="ORF">R53529_LOCUS1052</name>
    <name evidence="1" type="ORF">R53530_LOCUS48</name>
</gene>